<dbReference type="SUPFAM" id="SSF102114">
    <property type="entry name" value="Radical SAM enzymes"/>
    <property type="match status" value="1"/>
</dbReference>
<dbReference type="GO" id="GO:0046872">
    <property type="term" value="F:metal ion binding"/>
    <property type="evidence" value="ECO:0007669"/>
    <property type="project" value="UniProtKB-KW"/>
</dbReference>
<dbReference type="PROSITE" id="PS51918">
    <property type="entry name" value="RADICAL_SAM"/>
    <property type="match status" value="1"/>
</dbReference>
<dbReference type="Pfam" id="PF04055">
    <property type="entry name" value="Radical_SAM"/>
    <property type="match status" value="1"/>
</dbReference>
<comment type="caution">
    <text evidence="8">The sequence shown here is derived from an EMBL/GenBank/DDBJ whole genome shotgun (WGS) entry which is preliminary data.</text>
</comment>
<dbReference type="InterPro" id="IPR058240">
    <property type="entry name" value="rSAM_sf"/>
</dbReference>
<dbReference type="PANTHER" id="PTHR43787">
    <property type="entry name" value="FEMO COFACTOR BIOSYNTHESIS PROTEIN NIFB-RELATED"/>
    <property type="match status" value="1"/>
</dbReference>
<evidence type="ECO:0000256" key="4">
    <source>
        <dbReference type="ARBA" id="ARBA00022723"/>
    </source>
</evidence>
<feature type="domain" description="Radical SAM core" evidence="7">
    <location>
        <begin position="14"/>
        <end position="238"/>
    </location>
</feature>
<protein>
    <recommendedName>
        <fullName evidence="7">Radical SAM core domain-containing protein</fullName>
    </recommendedName>
</protein>
<evidence type="ECO:0000256" key="6">
    <source>
        <dbReference type="ARBA" id="ARBA00023014"/>
    </source>
</evidence>
<dbReference type="SFLD" id="SFLDG01083">
    <property type="entry name" value="Uncharacterised_Radical_SAM_Su"/>
    <property type="match status" value="1"/>
</dbReference>
<dbReference type="Gene3D" id="3.20.20.70">
    <property type="entry name" value="Aldolase class I"/>
    <property type="match status" value="1"/>
</dbReference>
<proteinExistence type="predicted"/>
<evidence type="ECO:0000313" key="9">
    <source>
        <dbReference type="Proteomes" id="UP000003288"/>
    </source>
</evidence>
<name>A0AAI9F2W0_9BACT</name>
<organism evidence="8 9">
    <name type="scientific">Caminibacter mediatlanticus TB-2</name>
    <dbReference type="NCBI Taxonomy" id="391592"/>
    <lineage>
        <taxon>Bacteria</taxon>
        <taxon>Pseudomonadati</taxon>
        <taxon>Campylobacterota</taxon>
        <taxon>Epsilonproteobacteria</taxon>
        <taxon>Nautiliales</taxon>
        <taxon>Nautiliaceae</taxon>
        <taxon>Caminibacter</taxon>
    </lineage>
</organism>
<keyword evidence="2" id="KW-0004">4Fe-4S</keyword>
<dbReference type="RefSeq" id="WP_007472839.1">
    <property type="nucleotide sequence ID" value="NZ_ABCJ01000001.1"/>
</dbReference>
<evidence type="ECO:0000259" key="7">
    <source>
        <dbReference type="PROSITE" id="PS51918"/>
    </source>
</evidence>
<dbReference type="PANTHER" id="PTHR43787:SF11">
    <property type="entry name" value="UPF0026 PROTEIN SLR1464"/>
    <property type="match status" value="1"/>
</dbReference>
<dbReference type="InterPro" id="IPR040084">
    <property type="entry name" value="GTPase_Obg"/>
</dbReference>
<keyword evidence="5" id="KW-0408">Iron</keyword>
<keyword evidence="6" id="KW-0411">Iron-sulfur</keyword>
<comment type="cofactor">
    <cofactor evidence="1">
        <name>[4Fe-4S] cluster</name>
        <dbReference type="ChEBI" id="CHEBI:49883"/>
    </cofactor>
</comment>
<evidence type="ECO:0000256" key="3">
    <source>
        <dbReference type="ARBA" id="ARBA00022691"/>
    </source>
</evidence>
<reference evidence="8 9" key="1">
    <citation type="journal article" date="2011" name="Stand. Genomic Sci.">
        <title>Draft genome sequence of Caminibacter mediatlanticus strain TB-2, an epsilonproteobacterium isolated from a deep-sea hydrothermal vent.</title>
        <authorList>
            <person name="Giovannelli D."/>
            <person name="Ferriera S."/>
            <person name="Johnson J."/>
            <person name="Kravitz S."/>
            <person name="Perez-Rodriguez I."/>
            <person name="Ricci J."/>
            <person name="O'Brien C."/>
            <person name="Voordeckers J.W."/>
            <person name="Bini E."/>
            <person name="Vetriani C."/>
        </authorList>
    </citation>
    <scope>NUCLEOTIDE SEQUENCE [LARGE SCALE GENOMIC DNA]</scope>
    <source>
        <strain evidence="8 9">TB-2</strain>
    </source>
</reference>
<keyword evidence="4" id="KW-0479">Metal-binding</keyword>
<dbReference type="GO" id="GO:0003824">
    <property type="term" value="F:catalytic activity"/>
    <property type="evidence" value="ECO:0007669"/>
    <property type="project" value="InterPro"/>
</dbReference>
<accession>A0AAI9F2W0</accession>
<evidence type="ECO:0000256" key="5">
    <source>
        <dbReference type="ARBA" id="ARBA00023004"/>
    </source>
</evidence>
<dbReference type="InterPro" id="IPR013785">
    <property type="entry name" value="Aldolase_TIM"/>
</dbReference>
<dbReference type="EMBL" id="ABCJ01000001">
    <property type="protein sequence ID" value="EDM24170.1"/>
    <property type="molecule type" value="Genomic_DNA"/>
</dbReference>
<evidence type="ECO:0000313" key="8">
    <source>
        <dbReference type="EMBL" id="EDM24170.1"/>
    </source>
</evidence>
<dbReference type="Proteomes" id="UP000003288">
    <property type="component" value="Unassembled WGS sequence"/>
</dbReference>
<dbReference type="AlphaFoldDB" id="A0AAI9F2W0"/>
<dbReference type="CDD" id="cd01335">
    <property type="entry name" value="Radical_SAM"/>
    <property type="match status" value="1"/>
</dbReference>
<evidence type="ECO:0000256" key="1">
    <source>
        <dbReference type="ARBA" id="ARBA00001966"/>
    </source>
</evidence>
<gene>
    <name evidence="8" type="ORF">CMTB2_01603</name>
</gene>
<sequence length="303" mass="35111">MISYKYIFGPVASRRFGMSLGIDLSPDKKRCNFDCIYCELEPSKPISFYDNPPQVNDIINEVKEAIKEYSFDVLTITSNGEPTLYPYMNELIDKLKPLNKKLLILSNSSTIMKKEIQNALKKLDIVKLSLDAITPTIFKKIDRPEKGNDINDIIDGIIDFRKIYEKELIIEILVVKGINDKIEEFKKLNEVLKKIKPNRVDISTIDRPPAYNVEGVSIDRLFYLANFIENQNIFIPTRKKIKFQIENLSKEVLLNTLKKRPFSESDIKNILDSHTQKIFNDLLKENLLEEIWVGGVKFYKAII</sequence>
<evidence type="ECO:0000256" key="2">
    <source>
        <dbReference type="ARBA" id="ARBA00022485"/>
    </source>
</evidence>
<keyword evidence="3" id="KW-0949">S-adenosyl-L-methionine</keyword>
<dbReference type="GO" id="GO:0051539">
    <property type="term" value="F:4 iron, 4 sulfur cluster binding"/>
    <property type="evidence" value="ECO:0007669"/>
    <property type="project" value="UniProtKB-KW"/>
</dbReference>
<dbReference type="SFLD" id="SFLDS00029">
    <property type="entry name" value="Radical_SAM"/>
    <property type="match status" value="1"/>
</dbReference>
<dbReference type="InterPro" id="IPR007197">
    <property type="entry name" value="rSAM"/>
</dbReference>